<feature type="transmembrane region" description="Helical" evidence="7">
    <location>
        <begin position="82"/>
        <end position="103"/>
    </location>
</feature>
<evidence type="ECO:0000256" key="1">
    <source>
        <dbReference type="ARBA" id="ARBA00004651"/>
    </source>
</evidence>
<dbReference type="InterPro" id="IPR036640">
    <property type="entry name" value="ABC1_TM_sf"/>
</dbReference>
<evidence type="ECO:0000259" key="9">
    <source>
        <dbReference type="PROSITE" id="PS50929"/>
    </source>
</evidence>
<dbReference type="PANTHER" id="PTHR24221">
    <property type="entry name" value="ATP-BINDING CASSETTE SUB-FAMILY B"/>
    <property type="match status" value="1"/>
</dbReference>
<dbReference type="Gene3D" id="3.40.50.300">
    <property type="entry name" value="P-loop containing nucleotide triphosphate hydrolases"/>
    <property type="match status" value="1"/>
</dbReference>
<dbReference type="EMBL" id="CP013614">
    <property type="protein sequence ID" value="ALS02672.1"/>
    <property type="molecule type" value="Genomic_DNA"/>
</dbReference>
<evidence type="ECO:0000256" key="2">
    <source>
        <dbReference type="ARBA" id="ARBA00022692"/>
    </source>
</evidence>
<feature type="transmembrane region" description="Helical" evidence="7">
    <location>
        <begin position="280"/>
        <end position="300"/>
    </location>
</feature>
<dbReference type="GO" id="GO:0005524">
    <property type="term" value="F:ATP binding"/>
    <property type="evidence" value="ECO:0007669"/>
    <property type="project" value="UniProtKB-KW"/>
</dbReference>
<dbReference type="InterPro" id="IPR039421">
    <property type="entry name" value="Type_1_exporter"/>
</dbReference>
<sequence>MTIKEAQKQMKSGELGVNSKKMFRTFRRLMSYMKANKWLLVLVLLLAIGGTMVQVVSPKILGNATTLIFEGVSSKTGVDFTKLVWILVLVGLLYFGNFIADFLQQALMTAIAQKTTQNLRNDLKRKISNLPSSFIDEQSNGNLMSIAINDMDNIATMLQQSFVQLMSSFVLVIGMIGIMLTISWKLTLAACLIVPCSYLITRYFTPKARVNLEKYLHAQGNLNGYIEEAYDGYTVIKSFNYEKVAFNQFEHINKEMYETGCKSKFFADIMMPILILMKNLIYVISCAFGAVEVLTGNIPIGNLQAFLQYSTQFSKPISEFSQIWSDMISVIASAERVFKILDEKERIIYDRKFVNREDDTAKVRFDHVQFGYSKELLLKDFSLTVEPGETIAIVGHTGAGKTTLLNLLQRFYDISGGSILIDGIDSRNLSYEELHRRIGIVLQEAWLFSGTIYDNIAYSQPNATKEQVYAAAKAAYVDEFVRKLPKGYQTVLNEKANNISQGQRQLITIARAFLANPEILILDEATSNVDTRTEMLIQNAMKQLLVGRTSFVVAHRLSTIYGASKIIVMDHGDVVESGNHHDLLAAQGVYADIYNSQFLSAST</sequence>
<evidence type="ECO:0000313" key="11">
    <source>
        <dbReference type="Proteomes" id="UP000065511"/>
    </source>
</evidence>
<evidence type="ECO:0000313" key="10">
    <source>
        <dbReference type="EMBL" id="ALS02672.1"/>
    </source>
</evidence>
<reference evidence="10 11" key="1">
    <citation type="submission" date="2015-12" db="EMBL/GenBank/DDBJ databases">
        <authorList>
            <person name="Lauer A."/>
            <person name="Humrighouse B."/>
            <person name="Loparev V."/>
            <person name="Shewmaker P.L."/>
            <person name="Whitney A.M."/>
            <person name="McLaughlin R.W."/>
        </authorList>
    </citation>
    <scope>NUCLEOTIDE SEQUENCE [LARGE SCALE GENOMIC DNA]</scope>
    <source>
        <strain evidence="10 11">LMG 23085</strain>
    </source>
</reference>
<feature type="transmembrane region" description="Helical" evidence="7">
    <location>
        <begin position="161"/>
        <end position="180"/>
    </location>
</feature>
<name>A0ABN4JCJ9_9ENTE</name>
<evidence type="ECO:0000256" key="4">
    <source>
        <dbReference type="ARBA" id="ARBA00022840"/>
    </source>
</evidence>
<evidence type="ECO:0000256" key="6">
    <source>
        <dbReference type="ARBA" id="ARBA00023136"/>
    </source>
</evidence>
<dbReference type="Pfam" id="PF00664">
    <property type="entry name" value="ABC_membrane"/>
    <property type="match status" value="1"/>
</dbReference>
<dbReference type="SMART" id="SM00382">
    <property type="entry name" value="AAA"/>
    <property type="match status" value="1"/>
</dbReference>
<evidence type="ECO:0000256" key="7">
    <source>
        <dbReference type="SAM" id="Phobius"/>
    </source>
</evidence>
<keyword evidence="2 7" id="KW-0812">Transmembrane</keyword>
<dbReference type="PROSITE" id="PS50893">
    <property type="entry name" value="ABC_TRANSPORTER_2"/>
    <property type="match status" value="1"/>
</dbReference>
<gene>
    <name evidence="10" type="ORF">ATZ33_15195</name>
</gene>
<accession>A0ABN4JCJ9</accession>
<keyword evidence="3" id="KW-0547">Nucleotide-binding</keyword>
<dbReference type="Proteomes" id="UP000065511">
    <property type="component" value="Chromosome"/>
</dbReference>
<keyword evidence="11" id="KW-1185">Reference proteome</keyword>
<dbReference type="PANTHER" id="PTHR24221:SF499">
    <property type="entry name" value="FATTY ACID ABC TRANSPORTER ATP-BINDING_PERMEASE PROTEIN"/>
    <property type="match status" value="1"/>
</dbReference>
<dbReference type="RefSeq" id="WP_071878623.1">
    <property type="nucleotide sequence ID" value="NZ_JXLC01000022.1"/>
</dbReference>
<dbReference type="InterPro" id="IPR003439">
    <property type="entry name" value="ABC_transporter-like_ATP-bd"/>
</dbReference>
<feature type="domain" description="ABC transporter" evidence="8">
    <location>
        <begin position="363"/>
        <end position="596"/>
    </location>
</feature>
<dbReference type="SUPFAM" id="SSF90123">
    <property type="entry name" value="ABC transporter transmembrane region"/>
    <property type="match status" value="1"/>
</dbReference>
<dbReference type="Pfam" id="PF00005">
    <property type="entry name" value="ABC_tran"/>
    <property type="match status" value="1"/>
</dbReference>
<dbReference type="PROSITE" id="PS50929">
    <property type="entry name" value="ABC_TM1F"/>
    <property type="match status" value="1"/>
</dbReference>
<dbReference type="Gene3D" id="1.20.1560.10">
    <property type="entry name" value="ABC transporter type 1, transmembrane domain"/>
    <property type="match status" value="1"/>
</dbReference>
<evidence type="ECO:0000256" key="5">
    <source>
        <dbReference type="ARBA" id="ARBA00022989"/>
    </source>
</evidence>
<dbReference type="InterPro" id="IPR003593">
    <property type="entry name" value="AAA+_ATPase"/>
</dbReference>
<organism evidence="10 11">
    <name type="scientific">Enterococcus silesiacus</name>
    <dbReference type="NCBI Taxonomy" id="332949"/>
    <lineage>
        <taxon>Bacteria</taxon>
        <taxon>Bacillati</taxon>
        <taxon>Bacillota</taxon>
        <taxon>Bacilli</taxon>
        <taxon>Lactobacillales</taxon>
        <taxon>Enterococcaceae</taxon>
        <taxon>Enterococcus</taxon>
    </lineage>
</organism>
<dbReference type="InterPro" id="IPR011527">
    <property type="entry name" value="ABC1_TM_dom"/>
</dbReference>
<dbReference type="CDD" id="cd18547">
    <property type="entry name" value="ABC_6TM_Tm288_like"/>
    <property type="match status" value="1"/>
</dbReference>
<keyword evidence="4 10" id="KW-0067">ATP-binding</keyword>
<proteinExistence type="predicted"/>
<dbReference type="SUPFAM" id="SSF52540">
    <property type="entry name" value="P-loop containing nucleoside triphosphate hydrolases"/>
    <property type="match status" value="1"/>
</dbReference>
<evidence type="ECO:0000259" key="8">
    <source>
        <dbReference type="PROSITE" id="PS50893"/>
    </source>
</evidence>
<dbReference type="InterPro" id="IPR027417">
    <property type="entry name" value="P-loop_NTPase"/>
</dbReference>
<keyword evidence="5 7" id="KW-1133">Transmembrane helix</keyword>
<comment type="subcellular location">
    <subcellularLocation>
        <location evidence="1">Cell membrane</location>
        <topology evidence="1">Multi-pass membrane protein</topology>
    </subcellularLocation>
</comment>
<feature type="domain" description="ABC transmembrane type-1" evidence="9">
    <location>
        <begin position="41"/>
        <end position="329"/>
    </location>
</feature>
<protein>
    <submittedName>
        <fullName evidence="10">Multidrug ABC transporter ATP-binding protein</fullName>
    </submittedName>
</protein>
<keyword evidence="6 7" id="KW-0472">Membrane</keyword>
<feature type="transmembrane region" description="Helical" evidence="7">
    <location>
        <begin position="186"/>
        <end position="205"/>
    </location>
</feature>
<dbReference type="PROSITE" id="PS00211">
    <property type="entry name" value="ABC_TRANSPORTER_1"/>
    <property type="match status" value="1"/>
</dbReference>
<dbReference type="InterPro" id="IPR017871">
    <property type="entry name" value="ABC_transporter-like_CS"/>
</dbReference>
<evidence type="ECO:0000256" key="3">
    <source>
        <dbReference type="ARBA" id="ARBA00022741"/>
    </source>
</evidence>